<dbReference type="InterPro" id="IPR043129">
    <property type="entry name" value="ATPase_NBD"/>
</dbReference>
<feature type="active site" description="Proton acceptor" evidence="16">
    <location>
        <position position="109"/>
    </location>
</feature>
<comment type="pathway">
    <text evidence="4 16">Cofactor biosynthesis; coenzyme A biosynthesis; CoA from (R)-pantothenate: step 1/5.</text>
</comment>
<dbReference type="RefSeq" id="WP_047858250.1">
    <property type="nucleotide sequence ID" value="NZ_CP011509.1"/>
</dbReference>
<feature type="binding site" evidence="16">
    <location>
        <position position="184"/>
    </location>
    <ligand>
        <name>substrate</name>
    </ligand>
</feature>
<keyword evidence="9 16" id="KW-0547">Nucleotide-binding</keyword>
<evidence type="ECO:0000256" key="10">
    <source>
        <dbReference type="ARBA" id="ARBA00022777"/>
    </source>
</evidence>
<evidence type="ECO:0000313" key="20">
    <source>
        <dbReference type="Proteomes" id="UP000256345"/>
    </source>
</evidence>
<comment type="subcellular location">
    <subcellularLocation>
        <location evidence="3 16">Cytoplasm</location>
    </subcellularLocation>
</comment>
<reference evidence="17 19" key="1">
    <citation type="submission" date="2015-05" db="EMBL/GenBank/DDBJ databases">
        <title>Genome assembly of Archangium gephyra DSM 2261.</title>
        <authorList>
            <person name="Sharma G."/>
            <person name="Subramanian S."/>
        </authorList>
    </citation>
    <scope>NUCLEOTIDE SEQUENCE [LARGE SCALE GENOMIC DNA]</scope>
    <source>
        <strain evidence="17 19">DSM 2261</strain>
    </source>
</reference>
<evidence type="ECO:0000256" key="15">
    <source>
        <dbReference type="ARBA" id="ARBA00040883"/>
    </source>
</evidence>
<evidence type="ECO:0000256" key="11">
    <source>
        <dbReference type="ARBA" id="ARBA00022840"/>
    </source>
</evidence>
<evidence type="ECO:0000256" key="1">
    <source>
        <dbReference type="ARBA" id="ARBA00001206"/>
    </source>
</evidence>
<comment type="cofactor">
    <cofactor evidence="2">
        <name>K(+)</name>
        <dbReference type="ChEBI" id="CHEBI:29103"/>
    </cofactor>
</comment>
<evidence type="ECO:0000256" key="13">
    <source>
        <dbReference type="ARBA" id="ARBA00022993"/>
    </source>
</evidence>
<dbReference type="NCBIfam" id="TIGR00671">
    <property type="entry name" value="baf"/>
    <property type="match status" value="1"/>
</dbReference>
<sequence length="256" mass="28006">MLLAIDVGNTNTVLGVYEGKRLLDHWRLETSARRTSDEYGILLRQLFQSSGIDPDKVRAVAVSSVVPPLQFNLERMSERYFKTRPMFVGPGVKTGMPILYDNPREVGADRIVNAVAAYDKHHQGLIVVDFGTATTLDAVTPKGEYLGGAICPGINISMEALFQNASKLPRVELARPPHVVGRNTVHSIQSGLFYGYVGMVDGICARIRLEVGFDTRVVATGGLAPLVASESTLIHEVDEFLTLEGLRIIYGRNHAS</sequence>
<feature type="binding site" evidence="16">
    <location>
        <position position="129"/>
    </location>
    <ligand>
        <name>K(+)</name>
        <dbReference type="ChEBI" id="CHEBI:29103"/>
    </ligand>
</feature>
<dbReference type="GO" id="GO:0005524">
    <property type="term" value="F:ATP binding"/>
    <property type="evidence" value="ECO:0007669"/>
    <property type="project" value="UniProtKB-UniRule"/>
</dbReference>
<dbReference type="GO" id="GO:0015937">
    <property type="term" value="P:coenzyme A biosynthetic process"/>
    <property type="evidence" value="ECO:0007669"/>
    <property type="project" value="UniProtKB-UniRule"/>
</dbReference>
<comment type="function">
    <text evidence="16">Catalyzes the phosphorylation of pantothenate (Pan), the first step in CoA biosynthesis.</text>
</comment>
<evidence type="ECO:0000313" key="18">
    <source>
        <dbReference type="EMBL" id="REG37503.1"/>
    </source>
</evidence>
<dbReference type="EMBL" id="QUMU01000001">
    <property type="protein sequence ID" value="REG37503.1"/>
    <property type="molecule type" value="Genomic_DNA"/>
</dbReference>
<dbReference type="PANTHER" id="PTHR34265:SF1">
    <property type="entry name" value="TYPE III PANTOTHENATE KINASE"/>
    <property type="match status" value="1"/>
</dbReference>
<evidence type="ECO:0000313" key="19">
    <source>
        <dbReference type="Proteomes" id="UP000035579"/>
    </source>
</evidence>
<evidence type="ECO:0000256" key="6">
    <source>
        <dbReference type="ARBA" id="ARBA00012102"/>
    </source>
</evidence>
<dbReference type="Proteomes" id="UP000035579">
    <property type="component" value="Chromosome"/>
</dbReference>
<dbReference type="PANTHER" id="PTHR34265">
    <property type="entry name" value="TYPE III PANTOTHENATE KINASE"/>
    <property type="match status" value="1"/>
</dbReference>
<gene>
    <name evidence="16" type="primary">coaX</name>
    <name evidence="17" type="ORF">AA314_06047</name>
    <name evidence="18" type="ORF">ATI61_101489</name>
</gene>
<evidence type="ECO:0000256" key="16">
    <source>
        <dbReference type="HAMAP-Rule" id="MF_01274"/>
    </source>
</evidence>
<feature type="binding site" evidence="16">
    <location>
        <position position="132"/>
    </location>
    <ligand>
        <name>ATP</name>
        <dbReference type="ChEBI" id="CHEBI:30616"/>
    </ligand>
</feature>
<evidence type="ECO:0000256" key="2">
    <source>
        <dbReference type="ARBA" id="ARBA00001958"/>
    </source>
</evidence>
<dbReference type="InterPro" id="IPR004619">
    <property type="entry name" value="Type_III_PanK"/>
</dbReference>
<dbReference type="EMBL" id="CP011509">
    <property type="protein sequence ID" value="AKJ04421.1"/>
    <property type="molecule type" value="Genomic_DNA"/>
</dbReference>
<keyword evidence="10 16" id="KW-0418">Kinase</keyword>
<dbReference type="HAMAP" id="MF_01274">
    <property type="entry name" value="Pantothen_kinase_3"/>
    <property type="match status" value="1"/>
</dbReference>
<evidence type="ECO:0000256" key="12">
    <source>
        <dbReference type="ARBA" id="ARBA00022958"/>
    </source>
</evidence>
<dbReference type="KEGG" id="age:AA314_06047"/>
<dbReference type="GO" id="GO:0046872">
    <property type="term" value="F:metal ion binding"/>
    <property type="evidence" value="ECO:0007669"/>
    <property type="project" value="UniProtKB-KW"/>
</dbReference>
<dbReference type="GO" id="GO:0005737">
    <property type="term" value="C:cytoplasm"/>
    <property type="evidence" value="ECO:0007669"/>
    <property type="project" value="UniProtKB-SubCell"/>
</dbReference>
<evidence type="ECO:0000256" key="4">
    <source>
        <dbReference type="ARBA" id="ARBA00005225"/>
    </source>
</evidence>
<reference evidence="18 20" key="2">
    <citation type="submission" date="2018-08" db="EMBL/GenBank/DDBJ databases">
        <title>Genomic Encyclopedia of Archaeal and Bacterial Type Strains, Phase II (KMG-II): from individual species to whole genera.</title>
        <authorList>
            <person name="Goeker M."/>
        </authorList>
    </citation>
    <scope>NUCLEOTIDE SEQUENCE [LARGE SCALE GENOMIC DNA]</scope>
    <source>
        <strain evidence="18 20">DSM 2261</strain>
    </source>
</reference>
<dbReference type="EC" id="2.7.1.33" evidence="6 16"/>
<keyword evidence="12 16" id="KW-0630">Potassium</keyword>
<keyword evidence="13 16" id="KW-0173">Coenzyme A biosynthesis</keyword>
<evidence type="ECO:0000256" key="14">
    <source>
        <dbReference type="ARBA" id="ARBA00038036"/>
    </source>
</evidence>
<proteinExistence type="inferred from homology"/>
<keyword evidence="16" id="KW-0479">Metal-binding</keyword>
<dbReference type="GO" id="GO:0004594">
    <property type="term" value="F:pantothenate kinase activity"/>
    <property type="evidence" value="ECO:0007669"/>
    <property type="project" value="UniProtKB-UniRule"/>
</dbReference>
<comment type="similarity">
    <text evidence="14 16">Belongs to the type III pantothenate kinase family.</text>
</comment>
<evidence type="ECO:0000256" key="3">
    <source>
        <dbReference type="ARBA" id="ARBA00004496"/>
    </source>
</evidence>
<dbReference type="AlphaFoldDB" id="A0AAC8QBH5"/>
<keyword evidence="7 16" id="KW-0963">Cytoplasm</keyword>
<feature type="binding site" evidence="16">
    <location>
        <begin position="6"/>
        <end position="13"/>
    </location>
    <ligand>
        <name>ATP</name>
        <dbReference type="ChEBI" id="CHEBI:30616"/>
    </ligand>
</feature>
<name>A0AAC8QBH5_9BACT</name>
<evidence type="ECO:0000313" key="17">
    <source>
        <dbReference type="EMBL" id="AKJ04421.1"/>
    </source>
</evidence>
<keyword evidence="8 16" id="KW-0808">Transferase</keyword>
<dbReference type="Proteomes" id="UP000256345">
    <property type="component" value="Unassembled WGS sequence"/>
</dbReference>
<dbReference type="NCBIfam" id="NF009855">
    <property type="entry name" value="PRK13321.1"/>
    <property type="match status" value="1"/>
</dbReference>
<comment type="cofactor">
    <cofactor evidence="16">
        <name>NH4(+)</name>
        <dbReference type="ChEBI" id="CHEBI:28938"/>
    </cofactor>
    <cofactor evidence="16">
        <name>K(+)</name>
        <dbReference type="ChEBI" id="CHEBI:29103"/>
    </cofactor>
    <text evidence="16">A monovalent cation. Ammonium or potassium.</text>
</comment>
<evidence type="ECO:0000256" key="9">
    <source>
        <dbReference type="ARBA" id="ARBA00022741"/>
    </source>
</evidence>
<comment type="catalytic activity">
    <reaction evidence="1 16">
        <text>(R)-pantothenate + ATP = (R)-4'-phosphopantothenate + ADP + H(+)</text>
        <dbReference type="Rhea" id="RHEA:16373"/>
        <dbReference type="ChEBI" id="CHEBI:10986"/>
        <dbReference type="ChEBI" id="CHEBI:15378"/>
        <dbReference type="ChEBI" id="CHEBI:29032"/>
        <dbReference type="ChEBI" id="CHEBI:30616"/>
        <dbReference type="ChEBI" id="CHEBI:456216"/>
        <dbReference type="EC" id="2.7.1.33"/>
    </reaction>
</comment>
<accession>A0AAC8QBH5</accession>
<evidence type="ECO:0000256" key="5">
    <source>
        <dbReference type="ARBA" id="ARBA00011738"/>
    </source>
</evidence>
<dbReference type="Pfam" id="PF03309">
    <property type="entry name" value="Pan_kinase"/>
    <property type="match status" value="1"/>
</dbReference>
<organism evidence="17 19">
    <name type="scientific">Archangium gephyra</name>
    <dbReference type="NCBI Taxonomy" id="48"/>
    <lineage>
        <taxon>Bacteria</taxon>
        <taxon>Pseudomonadati</taxon>
        <taxon>Myxococcota</taxon>
        <taxon>Myxococcia</taxon>
        <taxon>Myxococcales</taxon>
        <taxon>Cystobacterineae</taxon>
        <taxon>Archangiaceae</taxon>
        <taxon>Archangium</taxon>
    </lineage>
</organism>
<dbReference type="Gene3D" id="3.30.420.40">
    <property type="match status" value="2"/>
</dbReference>
<keyword evidence="20" id="KW-1185">Reference proteome</keyword>
<dbReference type="NCBIfam" id="NF009848">
    <property type="entry name" value="PRK13318.1-6"/>
    <property type="match status" value="1"/>
</dbReference>
<dbReference type="SUPFAM" id="SSF53067">
    <property type="entry name" value="Actin-like ATPase domain"/>
    <property type="match status" value="2"/>
</dbReference>
<comment type="subunit">
    <text evidence="5 16">Homodimer.</text>
</comment>
<feature type="binding site" evidence="16">
    <location>
        <position position="100"/>
    </location>
    <ligand>
        <name>substrate</name>
    </ligand>
</feature>
<protein>
    <recommendedName>
        <fullName evidence="15 16">Type III pantothenate kinase</fullName>
        <ecNumber evidence="6 16">2.7.1.33</ecNumber>
    </recommendedName>
    <alternativeName>
        <fullName evidence="16">PanK-III</fullName>
    </alternativeName>
    <alternativeName>
        <fullName evidence="16">Pantothenic acid kinase</fullName>
    </alternativeName>
</protein>
<evidence type="ECO:0000256" key="8">
    <source>
        <dbReference type="ARBA" id="ARBA00022679"/>
    </source>
</evidence>
<evidence type="ECO:0000256" key="7">
    <source>
        <dbReference type="ARBA" id="ARBA00022490"/>
    </source>
</evidence>
<dbReference type="CDD" id="cd24015">
    <property type="entry name" value="ASKHA_NBD_PanK-III"/>
    <property type="match status" value="1"/>
</dbReference>
<keyword evidence="11 16" id="KW-0067">ATP-binding</keyword>
<feature type="binding site" evidence="16">
    <location>
        <begin position="107"/>
        <end position="110"/>
    </location>
    <ligand>
        <name>substrate</name>
    </ligand>
</feature>